<name>A0A819TKV2_9BILA</name>
<sequence length="131" mass="14961">METSASTASMSTEKTTSNSIIIEKDIPGKVISINKMKHYAFIRRTDNNSHQDIFARDISIIKLANKPVFFISDLCTFDIIKTSRGFEAVNIIIVKRNIDSISKFKKIPKKKNNTNRESEKRDSLELFKSSM</sequence>
<organism evidence="2 3">
    <name type="scientific">Rotaria sordida</name>
    <dbReference type="NCBI Taxonomy" id="392033"/>
    <lineage>
        <taxon>Eukaryota</taxon>
        <taxon>Metazoa</taxon>
        <taxon>Spiralia</taxon>
        <taxon>Gnathifera</taxon>
        <taxon>Rotifera</taxon>
        <taxon>Eurotatoria</taxon>
        <taxon>Bdelloidea</taxon>
        <taxon>Philodinida</taxon>
        <taxon>Philodinidae</taxon>
        <taxon>Rotaria</taxon>
    </lineage>
</organism>
<dbReference type="Gene3D" id="2.40.50.140">
    <property type="entry name" value="Nucleic acid-binding proteins"/>
    <property type="match status" value="1"/>
</dbReference>
<gene>
    <name evidence="2" type="ORF">JBS370_LOCUS30367</name>
</gene>
<evidence type="ECO:0000313" key="3">
    <source>
        <dbReference type="Proteomes" id="UP000663836"/>
    </source>
</evidence>
<feature type="compositionally biased region" description="Basic and acidic residues" evidence="1">
    <location>
        <begin position="114"/>
        <end position="125"/>
    </location>
</feature>
<accession>A0A819TKV2</accession>
<evidence type="ECO:0000256" key="1">
    <source>
        <dbReference type="SAM" id="MobiDB-lite"/>
    </source>
</evidence>
<evidence type="ECO:0000313" key="2">
    <source>
        <dbReference type="EMBL" id="CAF4074877.1"/>
    </source>
</evidence>
<protein>
    <submittedName>
        <fullName evidence="2">Uncharacterized protein</fullName>
    </submittedName>
</protein>
<dbReference type="InterPro" id="IPR012340">
    <property type="entry name" value="NA-bd_OB-fold"/>
</dbReference>
<proteinExistence type="predicted"/>
<feature type="region of interest" description="Disordered" evidence="1">
    <location>
        <begin position="109"/>
        <end position="131"/>
    </location>
</feature>
<dbReference type="EMBL" id="CAJOBD010006953">
    <property type="protein sequence ID" value="CAF4074877.1"/>
    <property type="molecule type" value="Genomic_DNA"/>
</dbReference>
<dbReference type="Proteomes" id="UP000663836">
    <property type="component" value="Unassembled WGS sequence"/>
</dbReference>
<reference evidence="2" key="1">
    <citation type="submission" date="2021-02" db="EMBL/GenBank/DDBJ databases">
        <authorList>
            <person name="Nowell W R."/>
        </authorList>
    </citation>
    <scope>NUCLEOTIDE SEQUENCE</scope>
</reference>
<dbReference type="AlphaFoldDB" id="A0A819TKV2"/>
<comment type="caution">
    <text evidence="2">The sequence shown here is derived from an EMBL/GenBank/DDBJ whole genome shotgun (WGS) entry which is preliminary data.</text>
</comment>